<dbReference type="EMBL" id="QTTT01000001">
    <property type="protein sequence ID" value="REF00285.1"/>
    <property type="molecule type" value="Genomic_DNA"/>
</dbReference>
<name>A0A3D9T6K6_9ACTN</name>
<feature type="compositionally biased region" description="Low complexity" evidence="1">
    <location>
        <begin position="28"/>
        <end position="44"/>
    </location>
</feature>
<accession>A0A3D9T6K6</accession>
<organism evidence="3 4">
    <name type="scientific">Thermomonospora umbrina</name>
    <dbReference type="NCBI Taxonomy" id="111806"/>
    <lineage>
        <taxon>Bacteria</taxon>
        <taxon>Bacillati</taxon>
        <taxon>Actinomycetota</taxon>
        <taxon>Actinomycetes</taxon>
        <taxon>Streptosporangiales</taxon>
        <taxon>Thermomonosporaceae</taxon>
        <taxon>Thermomonospora</taxon>
    </lineage>
</organism>
<evidence type="ECO:0000313" key="4">
    <source>
        <dbReference type="Proteomes" id="UP000256661"/>
    </source>
</evidence>
<reference evidence="3 4" key="1">
    <citation type="submission" date="2018-08" db="EMBL/GenBank/DDBJ databases">
        <title>Sequencing the genomes of 1000 actinobacteria strains.</title>
        <authorList>
            <person name="Klenk H.-P."/>
        </authorList>
    </citation>
    <scope>NUCLEOTIDE SEQUENCE [LARGE SCALE GENOMIC DNA]</scope>
    <source>
        <strain evidence="3 4">DSM 43927</strain>
    </source>
</reference>
<gene>
    <name evidence="3" type="ORF">DFJ69_5814</name>
</gene>
<evidence type="ECO:0000313" key="3">
    <source>
        <dbReference type="EMBL" id="REF00285.1"/>
    </source>
</evidence>
<dbReference type="AlphaFoldDB" id="A0A3D9T6K6"/>
<sequence length="176" mass="19077">MKHPFPLVIALLSLLFVAACGGGDEPPASSATLAPSSAPTAETPRVTAQPRTEAALRLVAEEEFETYASGDYGGAWDLWTAAGKKLISRADYERLFELCPAIVEGVPFKIEKVRVSGTAGVVRASRSIAILSFKFAYEHGQWRYVPDRSAVADYQRLRKIGMQKFVAARKAEGLCA</sequence>
<dbReference type="RefSeq" id="WP_147312441.1">
    <property type="nucleotide sequence ID" value="NZ_QTTT01000001.1"/>
</dbReference>
<dbReference type="OrthoDB" id="3687522at2"/>
<protein>
    <recommendedName>
        <fullName evidence="5">Nuclear transport factor 2 family protein</fullName>
    </recommendedName>
</protein>
<feature type="chain" id="PRO_5039410174" description="Nuclear transport factor 2 family protein" evidence="2">
    <location>
        <begin position="19"/>
        <end position="176"/>
    </location>
</feature>
<dbReference type="Proteomes" id="UP000256661">
    <property type="component" value="Unassembled WGS sequence"/>
</dbReference>
<dbReference type="PROSITE" id="PS51257">
    <property type="entry name" value="PROKAR_LIPOPROTEIN"/>
    <property type="match status" value="1"/>
</dbReference>
<comment type="caution">
    <text evidence="3">The sequence shown here is derived from an EMBL/GenBank/DDBJ whole genome shotgun (WGS) entry which is preliminary data.</text>
</comment>
<keyword evidence="4" id="KW-1185">Reference proteome</keyword>
<evidence type="ECO:0008006" key="5">
    <source>
        <dbReference type="Google" id="ProtNLM"/>
    </source>
</evidence>
<proteinExistence type="predicted"/>
<feature type="region of interest" description="Disordered" evidence="1">
    <location>
        <begin position="28"/>
        <end position="49"/>
    </location>
</feature>
<keyword evidence="2" id="KW-0732">Signal</keyword>
<evidence type="ECO:0000256" key="1">
    <source>
        <dbReference type="SAM" id="MobiDB-lite"/>
    </source>
</evidence>
<feature type="signal peptide" evidence="2">
    <location>
        <begin position="1"/>
        <end position="18"/>
    </location>
</feature>
<evidence type="ECO:0000256" key="2">
    <source>
        <dbReference type="SAM" id="SignalP"/>
    </source>
</evidence>